<sequence length="123" mass="13519">MLTHQAAEHIVDTYMRCLSEGDLEGIMALYADDATVEDPVGSGVLAGKAAIREFYGHTVAMDITAERTGAVRCAANEMVFPFLVHARTADMAITYEIIDHFVVDGEGRVVSMRAFWSEANIRH</sequence>
<accession>A0A9E5MK69</accession>
<organism evidence="2 3">
    <name type="scientific">Pseudomaricurvus hydrocarbonicus</name>
    <dbReference type="NCBI Taxonomy" id="1470433"/>
    <lineage>
        <taxon>Bacteria</taxon>
        <taxon>Pseudomonadati</taxon>
        <taxon>Pseudomonadota</taxon>
        <taxon>Gammaproteobacteria</taxon>
        <taxon>Cellvibrionales</taxon>
        <taxon>Cellvibrionaceae</taxon>
        <taxon>Pseudomaricurvus</taxon>
    </lineage>
</organism>
<dbReference type="SUPFAM" id="SSF54427">
    <property type="entry name" value="NTF2-like"/>
    <property type="match status" value="1"/>
</dbReference>
<dbReference type="Proteomes" id="UP000787472">
    <property type="component" value="Unassembled WGS sequence"/>
</dbReference>
<evidence type="ECO:0000259" key="1">
    <source>
        <dbReference type="Pfam" id="PF12680"/>
    </source>
</evidence>
<gene>
    <name evidence="2" type="ORF">G8770_11135</name>
</gene>
<dbReference type="EMBL" id="JAAONZ010000007">
    <property type="protein sequence ID" value="NHO66099.1"/>
    <property type="molecule type" value="Genomic_DNA"/>
</dbReference>
<name>A0A9E5MK69_9GAMM</name>
<evidence type="ECO:0000313" key="3">
    <source>
        <dbReference type="Proteomes" id="UP000787472"/>
    </source>
</evidence>
<dbReference type="AlphaFoldDB" id="A0A9E5MK69"/>
<dbReference type="Pfam" id="PF12680">
    <property type="entry name" value="SnoaL_2"/>
    <property type="match status" value="1"/>
</dbReference>
<reference evidence="2" key="1">
    <citation type="submission" date="2020-03" db="EMBL/GenBank/DDBJ databases">
        <authorList>
            <person name="Guo F."/>
        </authorList>
    </citation>
    <scope>NUCLEOTIDE SEQUENCE</scope>
    <source>
        <strain evidence="2">JCM 30134</strain>
    </source>
</reference>
<comment type="caution">
    <text evidence="2">The sequence shown here is derived from an EMBL/GenBank/DDBJ whole genome shotgun (WGS) entry which is preliminary data.</text>
</comment>
<proteinExistence type="predicted"/>
<dbReference type="InterPro" id="IPR037401">
    <property type="entry name" value="SnoaL-like"/>
</dbReference>
<dbReference type="Gene3D" id="3.10.450.50">
    <property type="match status" value="1"/>
</dbReference>
<keyword evidence="3" id="KW-1185">Reference proteome</keyword>
<dbReference type="InterPro" id="IPR032710">
    <property type="entry name" value="NTF2-like_dom_sf"/>
</dbReference>
<dbReference type="RefSeq" id="WP_167186302.1">
    <property type="nucleotide sequence ID" value="NZ_JAAONZ010000007.1"/>
</dbReference>
<evidence type="ECO:0000313" key="2">
    <source>
        <dbReference type="EMBL" id="NHO66099.1"/>
    </source>
</evidence>
<protein>
    <submittedName>
        <fullName evidence="2">SnoaL-like domain-containing protein</fullName>
    </submittedName>
</protein>
<feature type="domain" description="SnoaL-like" evidence="1">
    <location>
        <begin position="11"/>
        <end position="111"/>
    </location>
</feature>